<dbReference type="AlphaFoldDB" id="X1C8L1"/>
<name>X1C8L1_9ZZZZ</name>
<protein>
    <submittedName>
        <fullName evidence="1">Uncharacterized protein</fullName>
    </submittedName>
</protein>
<gene>
    <name evidence="1" type="ORF">S01H4_44071</name>
</gene>
<organism evidence="1">
    <name type="scientific">marine sediment metagenome</name>
    <dbReference type="NCBI Taxonomy" id="412755"/>
    <lineage>
        <taxon>unclassified sequences</taxon>
        <taxon>metagenomes</taxon>
        <taxon>ecological metagenomes</taxon>
    </lineage>
</organism>
<sequence length="103" mass="12195">MDNITLKEKIDTIEEYYQNQPDDNYFDITMSQKFATVLSNFKTYLKNEYKRDYSKSTVYELVLTIFNNLKKDPAVILYKVLIEGFSSVKKVKSESIDNDNIRK</sequence>
<reference evidence="1" key="1">
    <citation type="journal article" date="2014" name="Front. Microbiol.">
        <title>High frequency of phylogenetically diverse reductive dehalogenase-homologous genes in deep subseafloor sedimentary metagenomes.</title>
        <authorList>
            <person name="Kawai M."/>
            <person name="Futagami T."/>
            <person name="Toyoda A."/>
            <person name="Takaki Y."/>
            <person name="Nishi S."/>
            <person name="Hori S."/>
            <person name="Arai W."/>
            <person name="Tsubouchi T."/>
            <person name="Morono Y."/>
            <person name="Uchiyama I."/>
            <person name="Ito T."/>
            <person name="Fujiyama A."/>
            <person name="Inagaki F."/>
            <person name="Takami H."/>
        </authorList>
    </citation>
    <scope>NUCLEOTIDE SEQUENCE</scope>
    <source>
        <strain evidence="1">Expedition CK06-06</strain>
    </source>
</reference>
<dbReference type="EMBL" id="BART01024389">
    <property type="protein sequence ID" value="GAH03712.1"/>
    <property type="molecule type" value="Genomic_DNA"/>
</dbReference>
<evidence type="ECO:0000313" key="1">
    <source>
        <dbReference type="EMBL" id="GAH03712.1"/>
    </source>
</evidence>
<comment type="caution">
    <text evidence="1">The sequence shown here is derived from an EMBL/GenBank/DDBJ whole genome shotgun (WGS) entry which is preliminary data.</text>
</comment>
<proteinExistence type="predicted"/>
<accession>X1C8L1</accession>